<dbReference type="Proteomes" id="UP001168128">
    <property type="component" value="Unassembled WGS sequence"/>
</dbReference>
<reference evidence="1" key="1">
    <citation type="submission" date="2023-07" db="EMBL/GenBank/DDBJ databases">
        <title>AMR profile of multidrug- resistance Chryseobacterium gambrini related strain.</title>
        <authorList>
            <person name="Kirdat K."/>
            <person name="Bhatt A."/>
            <person name="Kuyare S."/>
            <person name="Yadav A."/>
        </authorList>
    </citation>
    <scope>NUCLEOTIDE SEQUENCE</scope>
    <source>
        <strain evidence="1">APV-1</strain>
    </source>
</reference>
<evidence type="ECO:0000313" key="1">
    <source>
        <dbReference type="EMBL" id="MDO3425497.1"/>
    </source>
</evidence>
<keyword evidence="2" id="KW-1185">Reference proteome</keyword>
<proteinExistence type="predicted"/>
<sequence length="81" mass="9225">MENKIGKTLNLELVGVDGNAYAIMGAFSRQARREKWTQEEIDSVLQEAIDGDYDHLLSTIMTYCEPQDNPEVDSNPENENY</sequence>
<comment type="caution">
    <text evidence="1">The sequence shown here is derived from an EMBL/GenBank/DDBJ whole genome shotgun (WGS) entry which is preliminary data.</text>
</comment>
<dbReference type="EMBL" id="JAULSJ010000015">
    <property type="protein sequence ID" value="MDO3425497.1"/>
    <property type="molecule type" value="Genomic_DNA"/>
</dbReference>
<accession>A0ABT8U505</accession>
<protein>
    <submittedName>
        <fullName evidence="1">Uncharacterized protein</fullName>
    </submittedName>
</protein>
<name>A0ABT8U505_9FLAO</name>
<organism evidence="1 2">
    <name type="scientific">Chryseobacterium urinae</name>
    <dbReference type="NCBI Taxonomy" id="3058400"/>
    <lineage>
        <taxon>Bacteria</taxon>
        <taxon>Pseudomonadati</taxon>
        <taxon>Bacteroidota</taxon>
        <taxon>Flavobacteriia</taxon>
        <taxon>Flavobacteriales</taxon>
        <taxon>Weeksellaceae</taxon>
        <taxon>Chryseobacterium group</taxon>
        <taxon>Chryseobacterium</taxon>
    </lineage>
</organism>
<dbReference type="RefSeq" id="WP_302716181.1">
    <property type="nucleotide sequence ID" value="NZ_JAULSJ010000015.1"/>
</dbReference>
<evidence type="ECO:0000313" key="2">
    <source>
        <dbReference type="Proteomes" id="UP001168128"/>
    </source>
</evidence>
<gene>
    <name evidence="1" type="ORF">QWT87_11400</name>
</gene>